<dbReference type="GO" id="GO:0006355">
    <property type="term" value="P:regulation of DNA-templated transcription"/>
    <property type="evidence" value="ECO:0007669"/>
    <property type="project" value="InterPro"/>
</dbReference>
<feature type="compositionally biased region" description="Low complexity" evidence="4">
    <location>
        <begin position="1"/>
        <end position="13"/>
    </location>
</feature>
<dbReference type="AlphaFoldDB" id="A0A2K8P7D5"/>
<dbReference type="PROSITE" id="PS00622">
    <property type="entry name" value="HTH_LUXR_1"/>
    <property type="match status" value="1"/>
</dbReference>
<keyword evidence="6" id="KW-1185">Reference proteome</keyword>
<dbReference type="SUPFAM" id="SSF46894">
    <property type="entry name" value="C-terminal effector domain of the bipartite response regulators"/>
    <property type="match status" value="1"/>
</dbReference>
<dbReference type="Pfam" id="PF00196">
    <property type="entry name" value="GerE"/>
    <property type="match status" value="1"/>
</dbReference>
<evidence type="ECO:0000313" key="6">
    <source>
        <dbReference type="Proteomes" id="UP000231791"/>
    </source>
</evidence>
<name>A0A2K8P7D5_STRLA</name>
<dbReference type="CDD" id="cd06170">
    <property type="entry name" value="LuxR_C_like"/>
    <property type="match status" value="1"/>
</dbReference>
<keyword evidence="2" id="KW-0238">DNA-binding</keyword>
<dbReference type="PANTHER" id="PTHR44688">
    <property type="entry name" value="DNA-BINDING TRANSCRIPTIONAL ACTIVATOR DEVR_DOSR"/>
    <property type="match status" value="1"/>
</dbReference>
<keyword evidence="3" id="KW-0804">Transcription</keyword>
<dbReference type="InterPro" id="IPR036388">
    <property type="entry name" value="WH-like_DNA-bd_sf"/>
</dbReference>
<accession>A0A2K8P7D5</accession>
<dbReference type="RefSeq" id="WP_030226466.1">
    <property type="nucleotide sequence ID" value="NZ_CP024985.1"/>
</dbReference>
<evidence type="ECO:0000256" key="2">
    <source>
        <dbReference type="ARBA" id="ARBA00023125"/>
    </source>
</evidence>
<sequence length="87" mass="8917">MRARAALTATATAPVSVSRPGGGPLATLSVREQEVAELAAAGLSSRQVAERLVLSTRTVDTHLGNAYRKLGVSSRVALARLLGPPVA</sequence>
<dbReference type="KEGG" id="slx:SLAV_02320"/>
<evidence type="ECO:0000256" key="3">
    <source>
        <dbReference type="ARBA" id="ARBA00023163"/>
    </source>
</evidence>
<dbReference type="SMART" id="SM00421">
    <property type="entry name" value="HTH_LUXR"/>
    <property type="match status" value="1"/>
</dbReference>
<reference evidence="5 6" key="1">
    <citation type="submission" date="2017-11" db="EMBL/GenBank/DDBJ databases">
        <title>Complete genome sequence of Streptomyces lavendulae subsp. lavendulae CCM 3239 (formerly 'Streptomyces aureofaciens CCM 3239'), the producer of the angucycline-type antibiotic auricin.</title>
        <authorList>
            <person name="Busche T."/>
            <person name="Novakova R."/>
            <person name="Al'Dilaimi A."/>
            <person name="Homerova D."/>
            <person name="Feckova L."/>
            <person name="Rezuchova B."/>
            <person name="Mingyar E."/>
            <person name="Csolleiova D."/>
            <person name="Bekeova C."/>
            <person name="Winkler A."/>
            <person name="Sevcikova B."/>
            <person name="Kalinowski J."/>
            <person name="Kormanec J."/>
            <person name="Ruckert C."/>
        </authorList>
    </citation>
    <scope>NUCLEOTIDE SEQUENCE [LARGE SCALE GENOMIC DNA]</scope>
    <source>
        <strain evidence="5 6">CCM 3239</strain>
    </source>
</reference>
<keyword evidence="1" id="KW-0805">Transcription regulation</keyword>
<protein>
    <submittedName>
        <fullName evidence="5">HTH-type transcriptional regulator</fullName>
    </submittedName>
</protein>
<dbReference type="InterPro" id="IPR016032">
    <property type="entry name" value="Sig_transdc_resp-reg_C-effctor"/>
</dbReference>
<proteinExistence type="predicted"/>
<evidence type="ECO:0000313" key="5">
    <source>
        <dbReference type="EMBL" id="ATZ22388.1"/>
    </source>
</evidence>
<dbReference type="GeneID" id="49381635"/>
<dbReference type="Proteomes" id="UP000231791">
    <property type="component" value="Chromosome"/>
</dbReference>
<dbReference type="Gene3D" id="1.10.10.10">
    <property type="entry name" value="Winged helix-like DNA-binding domain superfamily/Winged helix DNA-binding domain"/>
    <property type="match status" value="1"/>
</dbReference>
<organism evidence="5 6">
    <name type="scientific">Streptomyces lavendulae subsp. lavendulae</name>
    <dbReference type="NCBI Taxonomy" id="58340"/>
    <lineage>
        <taxon>Bacteria</taxon>
        <taxon>Bacillati</taxon>
        <taxon>Actinomycetota</taxon>
        <taxon>Actinomycetes</taxon>
        <taxon>Kitasatosporales</taxon>
        <taxon>Streptomycetaceae</taxon>
        <taxon>Streptomyces</taxon>
    </lineage>
</organism>
<dbReference type="PRINTS" id="PR00038">
    <property type="entry name" value="HTHLUXR"/>
</dbReference>
<dbReference type="PROSITE" id="PS50043">
    <property type="entry name" value="HTH_LUXR_2"/>
    <property type="match status" value="1"/>
</dbReference>
<evidence type="ECO:0000256" key="1">
    <source>
        <dbReference type="ARBA" id="ARBA00023015"/>
    </source>
</evidence>
<dbReference type="PANTHER" id="PTHR44688:SF16">
    <property type="entry name" value="DNA-BINDING TRANSCRIPTIONAL ACTIVATOR DEVR_DOSR"/>
    <property type="match status" value="1"/>
</dbReference>
<dbReference type="EMBL" id="CP024985">
    <property type="protein sequence ID" value="ATZ22388.1"/>
    <property type="molecule type" value="Genomic_DNA"/>
</dbReference>
<feature type="region of interest" description="Disordered" evidence="4">
    <location>
        <begin position="1"/>
        <end position="22"/>
    </location>
</feature>
<evidence type="ECO:0000256" key="4">
    <source>
        <dbReference type="SAM" id="MobiDB-lite"/>
    </source>
</evidence>
<dbReference type="InterPro" id="IPR000792">
    <property type="entry name" value="Tscrpt_reg_LuxR_C"/>
</dbReference>
<gene>
    <name evidence="5" type="ORF">SLAV_02320</name>
</gene>
<dbReference type="GO" id="GO:0003677">
    <property type="term" value="F:DNA binding"/>
    <property type="evidence" value="ECO:0007669"/>
    <property type="project" value="UniProtKB-KW"/>
</dbReference>